<feature type="compositionally biased region" description="Polar residues" evidence="1">
    <location>
        <begin position="26"/>
        <end position="35"/>
    </location>
</feature>
<organism evidence="2 3">
    <name type="scientific">Artemia franciscana</name>
    <name type="common">Brine shrimp</name>
    <name type="synonym">Artemia sanfranciscana</name>
    <dbReference type="NCBI Taxonomy" id="6661"/>
    <lineage>
        <taxon>Eukaryota</taxon>
        <taxon>Metazoa</taxon>
        <taxon>Ecdysozoa</taxon>
        <taxon>Arthropoda</taxon>
        <taxon>Crustacea</taxon>
        <taxon>Branchiopoda</taxon>
        <taxon>Anostraca</taxon>
        <taxon>Artemiidae</taxon>
        <taxon>Artemia</taxon>
    </lineage>
</organism>
<feature type="region of interest" description="Disordered" evidence="1">
    <location>
        <begin position="1"/>
        <end position="47"/>
    </location>
</feature>
<gene>
    <name evidence="2" type="ORF">QYM36_005843</name>
</gene>
<feature type="region of interest" description="Disordered" evidence="1">
    <location>
        <begin position="260"/>
        <end position="289"/>
    </location>
</feature>
<accession>A0AA88L4L0</accession>
<feature type="compositionally biased region" description="Basic and acidic residues" evidence="1">
    <location>
        <begin position="565"/>
        <end position="579"/>
    </location>
</feature>
<feature type="compositionally biased region" description="Basic residues" evidence="1">
    <location>
        <begin position="1"/>
        <end position="23"/>
    </location>
</feature>
<comment type="caution">
    <text evidence="2">The sequence shown here is derived from an EMBL/GenBank/DDBJ whole genome shotgun (WGS) entry which is preliminary data.</text>
</comment>
<sequence>MTGLRKRIRKVQAAKWPTSRKLKPVGSTSQISFNKSSRRGRDDSARSETLRTVYQSIKSNNTQLAQSYQNECLKSANLAEELVVLNQQLMDSVTECSILKAQISKWEQLKKATQKRTDDMENKARNFYQTMQLRFSEMESMYLDLTEEIKSVKDILGEEIVASSKTRSPRNSELYPAKQQNHQKTPKVQKIRPSIGEFRLRDPVIQLQRIENAPLTAESVSSPSDGEESGDMTFENVSLAEFARRQARRRSTMFVPRRLPKRRIVSLSPDQNNRTIPESSPTGTPGKLPESKVILKKLSIAEIEQFTPQKLKLHEKNGSSPESPNVLLKRTRNQKLSPGEIDKLTSQKFKLQEKTESSSQKLTSPKVFLRRVSVQEIEKADSPFKKPKLPNGKDESPIKKNKIGYSLRKSIDAMENIVDIEVVEVAQPTDPQFDTVLEEVENIAETLSEPISSLPMQDEVSEGTLILEDNISNRLNSTYTVDVPLTDETAESNNVDSVAETNNLVIVSEGDCNSWGDLVARPNHLPVTDPLEGTSSLYIRRKSRGRKYQPTSINDPSKKFSKKIKSADEKGRNSKDLATRRTSSRQKKMPKRFLLANDERCQMLSLDNQTGNLATEVKNSYVQKTEITSNDIAEDCPTEDSAVEKTVFAAPTIIDDTLFGSPNLSRNPGRRRAMSETIVSVQEIEIIVPPRRTKSRMSYKEAKLNSKLRQPTT</sequence>
<evidence type="ECO:0000256" key="1">
    <source>
        <dbReference type="SAM" id="MobiDB-lite"/>
    </source>
</evidence>
<dbReference type="AlphaFoldDB" id="A0AA88L4L0"/>
<dbReference type="Proteomes" id="UP001187531">
    <property type="component" value="Unassembled WGS sequence"/>
</dbReference>
<dbReference type="EMBL" id="JAVRJZ010000009">
    <property type="protein sequence ID" value="KAK2718633.1"/>
    <property type="molecule type" value="Genomic_DNA"/>
</dbReference>
<protein>
    <submittedName>
        <fullName evidence="2">Uncharacterized protein</fullName>
    </submittedName>
</protein>
<reference evidence="2" key="1">
    <citation type="submission" date="2023-07" db="EMBL/GenBank/DDBJ databases">
        <title>Chromosome-level genome assembly of Artemia franciscana.</title>
        <authorList>
            <person name="Jo E."/>
        </authorList>
    </citation>
    <scope>NUCLEOTIDE SEQUENCE</scope>
    <source>
        <tissue evidence="2">Whole body</tissue>
    </source>
</reference>
<name>A0AA88L4L0_ARTSF</name>
<proteinExistence type="predicted"/>
<feature type="compositionally biased region" description="Basic and acidic residues" evidence="1">
    <location>
        <begin position="340"/>
        <end position="356"/>
    </location>
</feature>
<feature type="region of interest" description="Disordered" evidence="1">
    <location>
        <begin position="536"/>
        <end position="589"/>
    </location>
</feature>
<evidence type="ECO:0000313" key="2">
    <source>
        <dbReference type="EMBL" id="KAK2718633.1"/>
    </source>
</evidence>
<feature type="region of interest" description="Disordered" evidence="1">
    <location>
        <begin position="309"/>
        <end position="362"/>
    </location>
</feature>
<keyword evidence="3" id="KW-1185">Reference proteome</keyword>
<evidence type="ECO:0000313" key="3">
    <source>
        <dbReference type="Proteomes" id="UP001187531"/>
    </source>
</evidence>
<feature type="region of interest" description="Disordered" evidence="1">
    <location>
        <begin position="163"/>
        <end position="190"/>
    </location>
</feature>
<feature type="compositionally biased region" description="Polar residues" evidence="1">
    <location>
        <begin position="268"/>
        <end position="283"/>
    </location>
</feature>